<proteinExistence type="predicted"/>
<name>A0ABN7UBT5_GIGMA</name>
<evidence type="ECO:0000313" key="1">
    <source>
        <dbReference type="EMBL" id="CAG8557945.1"/>
    </source>
</evidence>
<evidence type="ECO:0000313" key="2">
    <source>
        <dbReference type="Proteomes" id="UP000789901"/>
    </source>
</evidence>
<sequence length="161" mass="18195">MSDNIALYCLVEDDPIKKVFGVKLEKNNIMLWKVEVPTDEETVNVKIVLNDIQEKLELSYPFKKIGNIFTKSIPDDSIQIIVERPSGEKRKKENKDLRNEITRKIAGQIAGITGQIAGIKGQITEIGHEVKKIRLQSEQTSFTFILGVTTATEKGKFVIEH</sequence>
<feature type="non-terminal residue" evidence="1">
    <location>
        <position position="161"/>
    </location>
</feature>
<dbReference type="Proteomes" id="UP000789901">
    <property type="component" value="Unassembled WGS sequence"/>
</dbReference>
<keyword evidence="2" id="KW-1185">Reference proteome</keyword>
<reference evidence="1 2" key="1">
    <citation type="submission" date="2021-06" db="EMBL/GenBank/DDBJ databases">
        <authorList>
            <person name="Kallberg Y."/>
            <person name="Tangrot J."/>
            <person name="Rosling A."/>
        </authorList>
    </citation>
    <scope>NUCLEOTIDE SEQUENCE [LARGE SCALE GENOMIC DNA]</scope>
    <source>
        <strain evidence="1 2">120-4 pot B 10/14</strain>
    </source>
</reference>
<accession>A0ABN7UBT5</accession>
<protein>
    <submittedName>
        <fullName evidence="1">27444_t:CDS:1</fullName>
    </submittedName>
</protein>
<comment type="caution">
    <text evidence="1">The sequence shown here is derived from an EMBL/GenBank/DDBJ whole genome shotgun (WGS) entry which is preliminary data.</text>
</comment>
<gene>
    <name evidence="1" type="ORF">GMARGA_LOCUS4875</name>
</gene>
<dbReference type="EMBL" id="CAJVQB010001984">
    <property type="protein sequence ID" value="CAG8557945.1"/>
    <property type="molecule type" value="Genomic_DNA"/>
</dbReference>
<organism evidence="1 2">
    <name type="scientific">Gigaspora margarita</name>
    <dbReference type="NCBI Taxonomy" id="4874"/>
    <lineage>
        <taxon>Eukaryota</taxon>
        <taxon>Fungi</taxon>
        <taxon>Fungi incertae sedis</taxon>
        <taxon>Mucoromycota</taxon>
        <taxon>Glomeromycotina</taxon>
        <taxon>Glomeromycetes</taxon>
        <taxon>Diversisporales</taxon>
        <taxon>Gigasporaceae</taxon>
        <taxon>Gigaspora</taxon>
    </lineage>
</organism>